<reference evidence="1 2" key="1">
    <citation type="journal article" date="2019" name="Sci. Rep.">
        <title>Orb-weaving spider Araneus ventricosus genome elucidates the spidroin gene catalogue.</title>
        <authorList>
            <person name="Kono N."/>
            <person name="Nakamura H."/>
            <person name="Ohtoshi R."/>
            <person name="Moran D.A.P."/>
            <person name="Shinohara A."/>
            <person name="Yoshida Y."/>
            <person name="Fujiwara M."/>
            <person name="Mori M."/>
            <person name="Tomita M."/>
            <person name="Arakawa K."/>
        </authorList>
    </citation>
    <scope>NUCLEOTIDE SEQUENCE [LARGE SCALE GENOMIC DNA]</scope>
</reference>
<dbReference type="Proteomes" id="UP000499080">
    <property type="component" value="Unassembled WGS sequence"/>
</dbReference>
<proteinExistence type="predicted"/>
<accession>A0A4Y2EW28</accession>
<name>A0A4Y2EW28_ARAVE</name>
<keyword evidence="2" id="KW-1185">Reference proteome</keyword>
<dbReference type="AlphaFoldDB" id="A0A4Y2EW28"/>
<protein>
    <submittedName>
        <fullName evidence="1">Uncharacterized protein</fullName>
    </submittedName>
</protein>
<organism evidence="1 2">
    <name type="scientific">Araneus ventricosus</name>
    <name type="common">Orbweaver spider</name>
    <name type="synonym">Epeira ventricosa</name>
    <dbReference type="NCBI Taxonomy" id="182803"/>
    <lineage>
        <taxon>Eukaryota</taxon>
        <taxon>Metazoa</taxon>
        <taxon>Ecdysozoa</taxon>
        <taxon>Arthropoda</taxon>
        <taxon>Chelicerata</taxon>
        <taxon>Arachnida</taxon>
        <taxon>Araneae</taxon>
        <taxon>Araneomorphae</taxon>
        <taxon>Entelegynae</taxon>
        <taxon>Araneoidea</taxon>
        <taxon>Araneidae</taxon>
        <taxon>Araneus</taxon>
    </lineage>
</organism>
<dbReference type="EMBL" id="BGPR01000734">
    <property type="protein sequence ID" value="GBM33440.1"/>
    <property type="molecule type" value="Genomic_DNA"/>
</dbReference>
<evidence type="ECO:0000313" key="2">
    <source>
        <dbReference type="Proteomes" id="UP000499080"/>
    </source>
</evidence>
<gene>
    <name evidence="1" type="ORF">AVEN_55770_1</name>
</gene>
<sequence length="88" mass="10184">MIGFKMELRWLVGQESCRFRFHQNSAAYTLASRTVHAQLIGGDTNYVGFRRRQRDSQFTLERCLSVGRLFERTCTTESANQGVFQSDD</sequence>
<comment type="caution">
    <text evidence="1">The sequence shown here is derived from an EMBL/GenBank/DDBJ whole genome shotgun (WGS) entry which is preliminary data.</text>
</comment>
<evidence type="ECO:0000313" key="1">
    <source>
        <dbReference type="EMBL" id="GBM33440.1"/>
    </source>
</evidence>